<evidence type="ECO:0000256" key="5">
    <source>
        <dbReference type="ARBA" id="ARBA00023136"/>
    </source>
</evidence>
<dbReference type="GO" id="GO:0005886">
    <property type="term" value="C:plasma membrane"/>
    <property type="evidence" value="ECO:0007669"/>
    <property type="project" value="TreeGrafter"/>
</dbReference>
<keyword evidence="2" id="KW-0813">Transport</keyword>
<name>A0A2S6N6V0_RHOGL</name>
<evidence type="ECO:0000256" key="2">
    <source>
        <dbReference type="ARBA" id="ARBA00022448"/>
    </source>
</evidence>
<feature type="transmembrane region" description="Helical" evidence="6">
    <location>
        <begin position="137"/>
        <end position="162"/>
    </location>
</feature>
<sequence>MTTPSIRPHPNWLPSLLGLFIAVGPAATDMYLPSFPAVESAFGTAPGTAQLTLATWFAGLALGQLNQGSLADRFGRRLPLMAGFGVFTLATIGCALAPTLPALAVFRLIAAFGASAGMVIARAVVRDLAEGQAAAIMMSRLVLVMGLAPILAPSIGGGVLVFAQWRVIFWLLAAYGVACILSACSLVACAQLNARLLPIAGLSRMLTVIAWVSFTATLVLTALAFSGVHILWAIIAPLVVIIGCQGFANANTNAGALSRHAGHAGSAAALMGTFQFGLGASAGLLVSLLTDGTPRGMAAMMACGMLGAVIADRVRPRTEWIRR</sequence>
<evidence type="ECO:0000256" key="3">
    <source>
        <dbReference type="ARBA" id="ARBA00022692"/>
    </source>
</evidence>
<dbReference type="EMBL" id="NHRY01000214">
    <property type="protein sequence ID" value="PPQ30338.1"/>
    <property type="molecule type" value="Genomic_DNA"/>
</dbReference>
<feature type="domain" description="Major facilitator superfamily (MFS) profile" evidence="7">
    <location>
        <begin position="1"/>
        <end position="323"/>
    </location>
</feature>
<evidence type="ECO:0000313" key="8">
    <source>
        <dbReference type="EMBL" id="PPQ30338.1"/>
    </source>
</evidence>
<accession>A0A2S6N6V0</accession>
<dbReference type="AlphaFoldDB" id="A0A2S6N6V0"/>
<dbReference type="PROSITE" id="PS50850">
    <property type="entry name" value="MFS"/>
    <property type="match status" value="1"/>
</dbReference>
<feature type="transmembrane region" description="Helical" evidence="6">
    <location>
        <begin position="78"/>
        <end position="98"/>
    </location>
</feature>
<evidence type="ECO:0000259" key="7">
    <source>
        <dbReference type="PROSITE" id="PS50850"/>
    </source>
</evidence>
<feature type="transmembrane region" description="Helical" evidence="6">
    <location>
        <begin position="296"/>
        <end position="314"/>
    </location>
</feature>
<feature type="transmembrane region" description="Helical" evidence="6">
    <location>
        <begin position="230"/>
        <end position="248"/>
    </location>
</feature>
<proteinExistence type="predicted"/>
<dbReference type="Pfam" id="PF07690">
    <property type="entry name" value="MFS_1"/>
    <property type="match status" value="1"/>
</dbReference>
<dbReference type="InterPro" id="IPR020846">
    <property type="entry name" value="MFS_dom"/>
</dbReference>
<evidence type="ECO:0000256" key="6">
    <source>
        <dbReference type="SAM" id="Phobius"/>
    </source>
</evidence>
<feature type="transmembrane region" description="Helical" evidence="6">
    <location>
        <begin position="48"/>
        <end position="66"/>
    </location>
</feature>
<evidence type="ECO:0000313" key="9">
    <source>
        <dbReference type="Proteomes" id="UP000239724"/>
    </source>
</evidence>
<dbReference type="OrthoDB" id="9800416at2"/>
<dbReference type="Proteomes" id="UP000239724">
    <property type="component" value="Unassembled WGS sequence"/>
</dbReference>
<keyword evidence="5 6" id="KW-0472">Membrane</keyword>
<keyword evidence="9" id="KW-1185">Reference proteome</keyword>
<dbReference type="SUPFAM" id="SSF103473">
    <property type="entry name" value="MFS general substrate transporter"/>
    <property type="match status" value="1"/>
</dbReference>
<feature type="transmembrane region" description="Helical" evidence="6">
    <location>
        <begin position="168"/>
        <end position="190"/>
    </location>
</feature>
<dbReference type="PANTHER" id="PTHR23502">
    <property type="entry name" value="MAJOR FACILITATOR SUPERFAMILY"/>
    <property type="match status" value="1"/>
</dbReference>
<keyword evidence="4 6" id="KW-1133">Transmembrane helix</keyword>
<evidence type="ECO:0000256" key="1">
    <source>
        <dbReference type="ARBA" id="ARBA00004141"/>
    </source>
</evidence>
<dbReference type="PANTHER" id="PTHR23502:SF132">
    <property type="entry name" value="POLYAMINE TRANSPORTER 2-RELATED"/>
    <property type="match status" value="1"/>
</dbReference>
<feature type="transmembrane region" description="Helical" evidence="6">
    <location>
        <begin position="104"/>
        <end position="125"/>
    </location>
</feature>
<comment type="subcellular location">
    <subcellularLocation>
        <location evidence="1">Membrane</location>
        <topology evidence="1">Multi-pass membrane protein</topology>
    </subcellularLocation>
</comment>
<gene>
    <name evidence="8" type="ORF">CCS01_19470</name>
</gene>
<dbReference type="Gene3D" id="1.20.1720.10">
    <property type="entry name" value="Multidrug resistance protein D"/>
    <property type="match status" value="1"/>
</dbReference>
<dbReference type="InterPro" id="IPR011701">
    <property type="entry name" value="MFS"/>
</dbReference>
<comment type="caution">
    <text evidence="8">The sequence shown here is derived from an EMBL/GenBank/DDBJ whole genome shotgun (WGS) entry which is preliminary data.</text>
</comment>
<reference evidence="8 9" key="1">
    <citation type="journal article" date="2018" name="Arch. Microbiol.">
        <title>New insights into the metabolic potential of the phototrophic purple bacterium Rhodopila globiformis DSM 161(T) from its draft genome sequence and evidence for a vanadium-dependent nitrogenase.</title>
        <authorList>
            <person name="Imhoff J.F."/>
            <person name="Rahn T."/>
            <person name="Kunzel S."/>
            <person name="Neulinger S.C."/>
        </authorList>
    </citation>
    <scope>NUCLEOTIDE SEQUENCE [LARGE SCALE GENOMIC DNA]</scope>
    <source>
        <strain evidence="8 9">DSM 161</strain>
    </source>
</reference>
<protein>
    <recommendedName>
        <fullName evidence="7">Major facilitator superfamily (MFS) profile domain-containing protein</fullName>
    </recommendedName>
</protein>
<feature type="transmembrane region" description="Helical" evidence="6">
    <location>
        <begin position="268"/>
        <end position="290"/>
    </location>
</feature>
<keyword evidence="3 6" id="KW-0812">Transmembrane</keyword>
<dbReference type="GO" id="GO:0015385">
    <property type="term" value="F:sodium:proton antiporter activity"/>
    <property type="evidence" value="ECO:0007669"/>
    <property type="project" value="TreeGrafter"/>
</dbReference>
<dbReference type="InterPro" id="IPR036259">
    <property type="entry name" value="MFS_trans_sf"/>
</dbReference>
<organism evidence="8 9">
    <name type="scientific">Rhodopila globiformis</name>
    <name type="common">Rhodopseudomonas globiformis</name>
    <dbReference type="NCBI Taxonomy" id="1071"/>
    <lineage>
        <taxon>Bacteria</taxon>
        <taxon>Pseudomonadati</taxon>
        <taxon>Pseudomonadota</taxon>
        <taxon>Alphaproteobacteria</taxon>
        <taxon>Acetobacterales</taxon>
        <taxon>Acetobacteraceae</taxon>
        <taxon>Rhodopila</taxon>
    </lineage>
</organism>
<evidence type="ECO:0000256" key="4">
    <source>
        <dbReference type="ARBA" id="ARBA00022989"/>
    </source>
</evidence>
<feature type="transmembrane region" description="Helical" evidence="6">
    <location>
        <begin position="202"/>
        <end position="224"/>
    </location>
</feature>
<dbReference type="GO" id="GO:1990961">
    <property type="term" value="P:xenobiotic detoxification by transmembrane export across the plasma membrane"/>
    <property type="evidence" value="ECO:0007669"/>
    <property type="project" value="TreeGrafter"/>
</dbReference>
<feature type="transmembrane region" description="Helical" evidence="6">
    <location>
        <begin position="12"/>
        <end position="28"/>
    </location>
</feature>